<feature type="region of interest" description="Disordered" evidence="1">
    <location>
        <begin position="1"/>
        <end position="56"/>
    </location>
</feature>
<dbReference type="EMBL" id="KI669461">
    <property type="protein sequence ID" value="OCF58618.1"/>
    <property type="molecule type" value="Genomic_DNA"/>
</dbReference>
<reference evidence="2 3" key="1">
    <citation type="submission" date="2013-07" db="EMBL/GenBank/DDBJ databases">
        <title>The Genome Sequence of Kwoniella mangroviensis CBS10435.</title>
        <authorList>
            <consortium name="The Broad Institute Genome Sequencing Platform"/>
            <person name="Cuomo C."/>
            <person name="Litvintseva A."/>
            <person name="Chen Y."/>
            <person name="Heitman J."/>
            <person name="Sun S."/>
            <person name="Springer D."/>
            <person name="Dromer F."/>
            <person name="Young S.K."/>
            <person name="Zeng Q."/>
            <person name="Gargeya S."/>
            <person name="Fitzgerald M."/>
            <person name="Abouelleil A."/>
            <person name="Alvarado L."/>
            <person name="Berlin A.M."/>
            <person name="Chapman S.B."/>
            <person name="Dewar J."/>
            <person name="Goldberg J."/>
            <person name="Griggs A."/>
            <person name="Gujja S."/>
            <person name="Hansen M."/>
            <person name="Howarth C."/>
            <person name="Imamovic A."/>
            <person name="Larimer J."/>
            <person name="McCowan C."/>
            <person name="Murphy C."/>
            <person name="Pearson M."/>
            <person name="Priest M."/>
            <person name="Roberts A."/>
            <person name="Saif S."/>
            <person name="Shea T."/>
            <person name="Sykes S."/>
            <person name="Wortman J."/>
            <person name="Nusbaum C."/>
            <person name="Birren B."/>
        </authorList>
    </citation>
    <scope>NUCLEOTIDE SEQUENCE [LARGE SCALE GENOMIC DNA]</scope>
    <source>
        <strain evidence="2 3">CBS 10435</strain>
    </source>
</reference>
<gene>
    <name evidence="2" type="ORF">L486_03107</name>
</gene>
<dbReference type="Proteomes" id="UP000092583">
    <property type="component" value="Unassembled WGS sequence"/>
</dbReference>
<organism evidence="2 3">
    <name type="scientific">Kwoniella mangroviensis CBS 10435</name>
    <dbReference type="NCBI Taxonomy" id="1331196"/>
    <lineage>
        <taxon>Eukaryota</taxon>
        <taxon>Fungi</taxon>
        <taxon>Dikarya</taxon>
        <taxon>Basidiomycota</taxon>
        <taxon>Agaricomycotina</taxon>
        <taxon>Tremellomycetes</taxon>
        <taxon>Tremellales</taxon>
        <taxon>Cryptococcaceae</taxon>
        <taxon>Kwoniella</taxon>
    </lineage>
</organism>
<keyword evidence="3" id="KW-1185">Reference proteome</keyword>
<evidence type="ECO:0000256" key="1">
    <source>
        <dbReference type="SAM" id="MobiDB-lite"/>
    </source>
</evidence>
<dbReference type="AlphaFoldDB" id="A0A1B9ISU5"/>
<feature type="compositionally biased region" description="Low complexity" evidence="1">
    <location>
        <begin position="46"/>
        <end position="56"/>
    </location>
</feature>
<sequence length="198" mass="21949">MNNQLPKVVPARRAAEEVDSALEKTTKKNTKKSKHDPSLDLTHATSSKGKSKVVNSKSELGQAIHLPADPSSLTPSQQRALERVEAYDQMTTGMNASQLALMYSAKHVAISAERIAVDERFLAAFAGANVKDIVTTSHRIESALVSLPSPSSSTVEQNEYRVKLSEQRDKLARIENTMYKIFTDAEDRLRMHEKVDDQ</sequence>
<evidence type="ECO:0000313" key="3">
    <source>
        <dbReference type="Proteomes" id="UP000092583"/>
    </source>
</evidence>
<proteinExistence type="predicted"/>
<name>A0A1B9ISU5_9TREE</name>
<evidence type="ECO:0000313" key="2">
    <source>
        <dbReference type="EMBL" id="OCF58618.1"/>
    </source>
</evidence>
<feature type="compositionally biased region" description="Basic and acidic residues" evidence="1">
    <location>
        <begin position="13"/>
        <end position="26"/>
    </location>
</feature>
<reference evidence="3" key="2">
    <citation type="submission" date="2013-12" db="EMBL/GenBank/DDBJ databases">
        <title>Evolution of pathogenesis and genome organization in the Tremellales.</title>
        <authorList>
            <person name="Cuomo C."/>
            <person name="Litvintseva A."/>
            <person name="Heitman J."/>
            <person name="Chen Y."/>
            <person name="Sun S."/>
            <person name="Springer D."/>
            <person name="Dromer F."/>
            <person name="Young S."/>
            <person name="Zeng Q."/>
            <person name="Chapman S."/>
            <person name="Gujja S."/>
            <person name="Saif S."/>
            <person name="Birren B."/>
        </authorList>
    </citation>
    <scope>NUCLEOTIDE SEQUENCE [LARGE SCALE GENOMIC DNA]</scope>
    <source>
        <strain evidence="3">CBS 10435</strain>
    </source>
</reference>
<accession>A0A1B9ISU5</accession>
<protein>
    <submittedName>
        <fullName evidence="2">Uncharacterized protein</fullName>
    </submittedName>
</protein>